<dbReference type="Proteomes" id="UP000568050">
    <property type="component" value="Unassembled WGS sequence"/>
</dbReference>
<evidence type="ECO:0000256" key="1">
    <source>
        <dbReference type="SAM" id="Phobius"/>
    </source>
</evidence>
<feature type="transmembrane region" description="Helical" evidence="1">
    <location>
        <begin position="107"/>
        <end position="127"/>
    </location>
</feature>
<evidence type="ECO:0000313" key="3">
    <source>
        <dbReference type="Proteomes" id="UP000568050"/>
    </source>
</evidence>
<evidence type="ECO:0000313" key="2">
    <source>
        <dbReference type="EMBL" id="MBB3021852.1"/>
    </source>
</evidence>
<dbReference type="InterPro" id="IPR021414">
    <property type="entry name" value="DUF3054"/>
</dbReference>
<keyword evidence="1" id="KW-0472">Membrane</keyword>
<feature type="transmembrane region" description="Helical" evidence="1">
    <location>
        <begin position="79"/>
        <end position="101"/>
    </location>
</feature>
<dbReference type="EMBL" id="JACHWP010000001">
    <property type="protein sequence ID" value="MBB3021852.1"/>
    <property type="molecule type" value="Genomic_DNA"/>
</dbReference>
<keyword evidence="1" id="KW-1133">Transmembrane helix</keyword>
<sequence>MKKTFATAVVIDIVCVIAFTIAGILSHGEALSAGTLFRVGAPFLVGLLLGHAVTQSWRTVAARPAAAEASAVQAAAFRLWPHGVLILAVEIATAMVIRSLIGDGTATSFVIVSVLVNAALLLGWRAIARAVRTR</sequence>
<accession>A0A839QPD9</accession>
<comment type="caution">
    <text evidence="2">The sequence shown here is derived from an EMBL/GenBank/DDBJ whole genome shotgun (WGS) entry which is preliminary data.</text>
</comment>
<organism evidence="2 3">
    <name type="scientific">Helcobacillus massiliensis</name>
    <dbReference type="NCBI Taxonomy" id="521392"/>
    <lineage>
        <taxon>Bacteria</taxon>
        <taxon>Bacillati</taxon>
        <taxon>Actinomycetota</taxon>
        <taxon>Actinomycetes</taxon>
        <taxon>Micrococcales</taxon>
        <taxon>Dermabacteraceae</taxon>
        <taxon>Helcobacillus</taxon>
    </lineage>
</organism>
<keyword evidence="1" id="KW-0812">Transmembrane</keyword>
<feature type="transmembrane region" description="Helical" evidence="1">
    <location>
        <begin position="31"/>
        <end position="53"/>
    </location>
</feature>
<dbReference type="AlphaFoldDB" id="A0A839QPD9"/>
<reference evidence="2 3" key="1">
    <citation type="submission" date="2020-08" db="EMBL/GenBank/DDBJ databases">
        <title>Sequencing the genomes of 1000 actinobacteria strains.</title>
        <authorList>
            <person name="Klenk H.-P."/>
        </authorList>
    </citation>
    <scope>NUCLEOTIDE SEQUENCE [LARGE SCALE GENOMIC DNA]</scope>
    <source>
        <strain evidence="2 3">DSM 23040</strain>
    </source>
</reference>
<proteinExistence type="predicted"/>
<gene>
    <name evidence="2" type="ORF">FHX50_000100</name>
</gene>
<evidence type="ECO:0008006" key="4">
    <source>
        <dbReference type="Google" id="ProtNLM"/>
    </source>
</evidence>
<dbReference type="RefSeq" id="WP_183373529.1">
    <property type="nucleotide sequence ID" value="NZ_CBCSFZ010000024.1"/>
</dbReference>
<keyword evidence="3" id="KW-1185">Reference proteome</keyword>
<dbReference type="Pfam" id="PF11255">
    <property type="entry name" value="DUF3054"/>
    <property type="match status" value="1"/>
</dbReference>
<protein>
    <recommendedName>
        <fullName evidence="4">DUF3054 family protein</fullName>
    </recommendedName>
</protein>
<feature type="transmembrane region" description="Helical" evidence="1">
    <location>
        <begin position="5"/>
        <end position="25"/>
    </location>
</feature>
<name>A0A839QPD9_9MICO</name>